<dbReference type="AlphaFoldDB" id="F9S0E2"/>
<dbReference type="Pfam" id="PF10517">
    <property type="entry name" value="DM13"/>
    <property type="match status" value="1"/>
</dbReference>
<dbReference type="InterPro" id="IPR019545">
    <property type="entry name" value="DM13_domain"/>
</dbReference>
<dbReference type="Proteomes" id="UP000004605">
    <property type="component" value="Unassembled WGS sequence"/>
</dbReference>
<organism evidence="2 3">
    <name type="scientific">Vibrio ichthyoenteri ATCC 700023</name>
    <dbReference type="NCBI Taxonomy" id="870968"/>
    <lineage>
        <taxon>Bacteria</taxon>
        <taxon>Pseudomonadati</taxon>
        <taxon>Pseudomonadota</taxon>
        <taxon>Gammaproteobacteria</taxon>
        <taxon>Vibrionales</taxon>
        <taxon>Vibrionaceae</taxon>
        <taxon>Vibrio</taxon>
    </lineage>
</organism>
<evidence type="ECO:0000313" key="3">
    <source>
        <dbReference type="Proteomes" id="UP000004605"/>
    </source>
</evidence>
<protein>
    <recommendedName>
        <fullName evidence="1">DM13 domain-containing protein</fullName>
    </recommendedName>
</protein>
<gene>
    <name evidence="2" type="ORF">VII00023_16310</name>
</gene>
<accession>F9S0E2</accession>
<comment type="caution">
    <text evidence="2">The sequence shown here is derived from an EMBL/GenBank/DDBJ whole genome shotgun (WGS) entry which is preliminary data.</text>
</comment>
<dbReference type="OrthoDB" id="6106486at2"/>
<evidence type="ECO:0000313" key="2">
    <source>
        <dbReference type="EMBL" id="EGU43412.1"/>
    </source>
</evidence>
<feature type="domain" description="DM13" evidence="1">
    <location>
        <begin position="51"/>
        <end position="156"/>
    </location>
</feature>
<evidence type="ECO:0000259" key="1">
    <source>
        <dbReference type="PROSITE" id="PS51549"/>
    </source>
</evidence>
<proteinExistence type="predicted"/>
<sequence length="156" mass="17553">MIKGALLLLSHLLIGIVGFVLGIYALPILTQPTSPEITVVEQVSNHALFTGTFQRERQDSDFLHWGEGSVSLSDSQVVFIGELAPGPDYKLYLSPTYIETEAAFHEHKNSMVKVGDIRTFDRFSIDLPADIRIEEFNTVIVWCESFNQFITSARYN</sequence>
<reference evidence="2 3" key="1">
    <citation type="journal article" date="2012" name="Int. J. Syst. Evol. Microbiol.">
        <title>Vibrio caribbeanicus sp. nov., isolated from the marine sponge Scleritoderma cyanea.</title>
        <authorList>
            <person name="Hoffmann M."/>
            <person name="Monday S.R."/>
            <person name="Allard M.W."/>
            <person name="Strain E.A."/>
            <person name="Whittaker P."/>
            <person name="Naum M."/>
            <person name="McCarthy P.J."/>
            <person name="Lopez J.V."/>
            <person name="Fischer M."/>
            <person name="Brown E.W."/>
        </authorList>
    </citation>
    <scope>NUCLEOTIDE SEQUENCE [LARGE SCALE GENOMIC DNA]</scope>
    <source>
        <strain evidence="2 3">ATCC 700023</strain>
    </source>
</reference>
<name>F9S0E2_9VIBR</name>
<dbReference type="PROSITE" id="PS51549">
    <property type="entry name" value="DM13"/>
    <property type="match status" value="1"/>
</dbReference>
<dbReference type="EMBL" id="AFWF01000086">
    <property type="protein sequence ID" value="EGU43412.1"/>
    <property type="molecule type" value="Genomic_DNA"/>
</dbReference>
<keyword evidence="3" id="KW-1185">Reference proteome</keyword>